<dbReference type="EC" id="1.14.13.149" evidence="1"/>
<evidence type="ECO:0000313" key="1">
    <source>
        <dbReference type="EMBL" id="TMJ09378.1"/>
    </source>
</evidence>
<dbReference type="EMBL" id="VBAI01000160">
    <property type="protein sequence ID" value="TMJ09378.1"/>
    <property type="molecule type" value="Genomic_DNA"/>
</dbReference>
<name>A0A537LMY4_9BACT</name>
<gene>
    <name evidence="1" type="primary">paaA</name>
    <name evidence="1" type="ORF">E6G98_09765</name>
</gene>
<dbReference type="InterPro" id="IPR007814">
    <property type="entry name" value="PaaA_PaaC"/>
</dbReference>
<dbReference type="InterPro" id="IPR011881">
    <property type="entry name" value="PaaA"/>
</dbReference>
<dbReference type="GO" id="GO:0010124">
    <property type="term" value="P:phenylacetate catabolic process"/>
    <property type="evidence" value="ECO:0007669"/>
    <property type="project" value="InterPro"/>
</dbReference>
<protein>
    <submittedName>
        <fullName evidence="1">1,2-phenylacetyl-CoA epoxidase subunit A</fullName>
        <ecNumber evidence="1">1.14.13.149</ecNumber>
    </submittedName>
</protein>
<dbReference type="Proteomes" id="UP000315217">
    <property type="component" value="Unassembled WGS sequence"/>
</dbReference>
<evidence type="ECO:0000313" key="2">
    <source>
        <dbReference type="Proteomes" id="UP000315217"/>
    </source>
</evidence>
<dbReference type="GO" id="GO:0005829">
    <property type="term" value="C:cytosol"/>
    <property type="evidence" value="ECO:0007669"/>
    <property type="project" value="TreeGrafter"/>
</dbReference>
<sequence length="315" mass="36627">MMTAVPATPPDDPDKLANFEAIVASGERIEAGEWMPQQYRAECLRLIQMHANSELMGALPEREWIPRAPTLRRKMALVAKVQDEVGHAQLLYRVAEDLGKPRPQMIEELLAGRSKFHNVFHYPVPTWADVAVIQVFVDGAAMQTQGALRSSSYAPYARVLKRICYEEDFHIRLGIDVHRTLAEGTGPQRAMLQDAINRWWQPIMHFFGPRDQASPHLQTMMRWRIKVKTNDELRQQFLRQFVPLITDYGLQVPDPQLRWNEAEQRYDYSEPDWEEFKRVIRGEGPKSAARLALRNEYWQRHQWVREALDAWGMAA</sequence>
<comment type="caution">
    <text evidence="1">The sequence shown here is derived from an EMBL/GenBank/DDBJ whole genome shotgun (WGS) entry which is preliminary data.</text>
</comment>
<dbReference type="InterPro" id="IPR052703">
    <property type="entry name" value="Aromatic_CoA_ox/epox"/>
</dbReference>
<dbReference type="AlphaFoldDB" id="A0A537LMY4"/>
<reference evidence="1 2" key="1">
    <citation type="journal article" date="2019" name="Nat. Microbiol.">
        <title>Mediterranean grassland soil C-N compound turnover is dependent on rainfall and depth, and is mediated by genomically divergent microorganisms.</title>
        <authorList>
            <person name="Diamond S."/>
            <person name="Andeer P.F."/>
            <person name="Li Z."/>
            <person name="Crits-Christoph A."/>
            <person name="Burstein D."/>
            <person name="Anantharaman K."/>
            <person name="Lane K.R."/>
            <person name="Thomas B.C."/>
            <person name="Pan C."/>
            <person name="Northen T.R."/>
            <person name="Banfield J.F."/>
        </authorList>
    </citation>
    <scope>NUCLEOTIDE SEQUENCE [LARGE SCALE GENOMIC DNA]</scope>
    <source>
        <strain evidence="1">NP_1</strain>
    </source>
</reference>
<dbReference type="SUPFAM" id="SSF47240">
    <property type="entry name" value="Ferritin-like"/>
    <property type="match status" value="1"/>
</dbReference>
<dbReference type="PANTHER" id="PTHR30458">
    <property type="entry name" value="PHENYLACETIC ACID DEGRADATION PROTEIN PAA"/>
    <property type="match status" value="1"/>
</dbReference>
<proteinExistence type="predicted"/>
<dbReference type="GO" id="GO:0097266">
    <property type="term" value="F:phenylacetyl-CoA 1,2-epoxidase activity"/>
    <property type="evidence" value="ECO:0007669"/>
    <property type="project" value="UniProtKB-EC"/>
</dbReference>
<accession>A0A537LMY4</accession>
<organism evidence="1 2">
    <name type="scientific">Candidatus Segetimicrobium genomatis</name>
    <dbReference type="NCBI Taxonomy" id="2569760"/>
    <lineage>
        <taxon>Bacteria</taxon>
        <taxon>Bacillati</taxon>
        <taxon>Candidatus Sysuimicrobiota</taxon>
        <taxon>Candidatus Sysuimicrobiia</taxon>
        <taxon>Candidatus Sysuimicrobiales</taxon>
        <taxon>Candidatus Segetimicrobiaceae</taxon>
        <taxon>Candidatus Segetimicrobium</taxon>
    </lineage>
</organism>
<dbReference type="InterPro" id="IPR012347">
    <property type="entry name" value="Ferritin-like"/>
</dbReference>
<dbReference type="Gene3D" id="1.20.1260.10">
    <property type="match status" value="1"/>
</dbReference>
<dbReference type="NCBIfam" id="TIGR02156">
    <property type="entry name" value="PA_CoA_Oxy1"/>
    <property type="match status" value="1"/>
</dbReference>
<keyword evidence="1" id="KW-0560">Oxidoreductase</keyword>
<dbReference type="InterPro" id="IPR009078">
    <property type="entry name" value="Ferritin-like_SF"/>
</dbReference>
<dbReference type="Pfam" id="PF05138">
    <property type="entry name" value="PaaA_PaaC"/>
    <property type="match status" value="1"/>
</dbReference>
<dbReference type="PANTHER" id="PTHR30458:SF2">
    <property type="entry name" value="1,2-PHENYLACETYL-COA EPOXIDASE, SUBUNIT A"/>
    <property type="match status" value="1"/>
</dbReference>